<comment type="catalytic activity">
    <reaction evidence="7">
        <text>lipid IVA (E. coli) + CMP-3-deoxy-beta-D-manno-octulosonate = alpha-Kdo-(2-&gt;6)-lipid IVA (E. coli) + CMP + H(+)</text>
        <dbReference type="Rhea" id="RHEA:28066"/>
        <dbReference type="ChEBI" id="CHEBI:15378"/>
        <dbReference type="ChEBI" id="CHEBI:58603"/>
        <dbReference type="ChEBI" id="CHEBI:60364"/>
        <dbReference type="ChEBI" id="CHEBI:60377"/>
        <dbReference type="ChEBI" id="CHEBI:85987"/>
        <dbReference type="EC" id="2.4.99.12"/>
    </reaction>
</comment>
<dbReference type="NCBIfam" id="NF004388">
    <property type="entry name" value="PRK05749.1-4"/>
    <property type="match status" value="1"/>
</dbReference>
<feature type="domain" description="3-deoxy-D-manno-octulosonic-acid transferase N-terminal" evidence="9">
    <location>
        <begin position="20"/>
        <end position="198"/>
    </location>
</feature>
<evidence type="ECO:0000256" key="5">
    <source>
        <dbReference type="ARBA" id="ARBA00022679"/>
    </source>
</evidence>
<dbReference type="PANTHER" id="PTHR42755">
    <property type="entry name" value="3-DEOXY-MANNO-OCTULOSONATE CYTIDYLYLTRANSFERASE"/>
    <property type="match status" value="1"/>
</dbReference>
<dbReference type="EMBL" id="FPHU01000025">
    <property type="protein sequence ID" value="SFV79967.1"/>
    <property type="molecule type" value="Genomic_DNA"/>
</dbReference>
<keyword evidence="10" id="KW-0328">Glycosyltransferase</keyword>
<comment type="subcellular location">
    <subcellularLocation>
        <location evidence="1">Cell envelope</location>
    </subcellularLocation>
</comment>
<dbReference type="Pfam" id="PF00534">
    <property type="entry name" value="Glycos_transf_1"/>
    <property type="match status" value="1"/>
</dbReference>
<feature type="domain" description="Glycosyl transferase family 1" evidence="8">
    <location>
        <begin position="275"/>
        <end position="383"/>
    </location>
</feature>
<dbReference type="Gene3D" id="3.40.50.2000">
    <property type="entry name" value="Glycogen Phosphorylase B"/>
    <property type="match status" value="1"/>
</dbReference>
<dbReference type="FunFam" id="3.40.50.2000:FF:000032">
    <property type="entry name" value="3-deoxy-D-manno-octulosonic acid transferase"/>
    <property type="match status" value="1"/>
</dbReference>
<dbReference type="GO" id="GO:0030313">
    <property type="term" value="C:cell envelope"/>
    <property type="evidence" value="ECO:0007669"/>
    <property type="project" value="UniProtKB-SubCell"/>
</dbReference>
<name>A0A1W1DFK6_9ZZZZ</name>
<evidence type="ECO:0000256" key="3">
    <source>
        <dbReference type="ARBA" id="ARBA00012621"/>
    </source>
</evidence>
<gene>
    <name evidence="10" type="ORF">MNB_SUP05-13-17</name>
</gene>
<dbReference type="AlphaFoldDB" id="A0A1W1DFK6"/>
<dbReference type="EC" id="2.4.99.12" evidence="3"/>
<dbReference type="Pfam" id="PF04413">
    <property type="entry name" value="Glycos_transf_N"/>
    <property type="match status" value="1"/>
</dbReference>
<evidence type="ECO:0000256" key="4">
    <source>
        <dbReference type="ARBA" id="ARBA00022519"/>
    </source>
</evidence>
<sequence>MPVMVFRLVIKGIKTPPYRQRISERLGFISKIPVPIIWVHCVSVGEFRAAIVLIDALIINHPDHRVLVTTTTPTGSQAVKDHYQNEVLHFYFPLDLPLIVKRYIKQINPKICILLETEIWPNLVHTLHKNNIPTLLVNARLSQRSLKKYQKFAVKLAKQTLNKFSVIATQNQNSANRFIELGAENNKVIIAGNIKFDQNPNADKTISNKLKSIVGQRKVVVFASTHQGEEEKIINAYLQHKDIIDALLILIPRHPERFNEVHKLIQKNGISTIKRSTNKSCKDTQILLGDSMGEMMSYFDISDIVFMGGSLNNTGGHNMLEPAALAKPILFGPNVFNFAEISSDLLDQQAAIQVQNADELFEQIAILLNDDIKSKTLGENAQRYFLSKQGAVDNLIQQVKLFL</sequence>
<keyword evidence="4" id="KW-0997">Cell inner membrane</keyword>
<dbReference type="GO" id="GO:0005886">
    <property type="term" value="C:plasma membrane"/>
    <property type="evidence" value="ECO:0007669"/>
    <property type="project" value="TreeGrafter"/>
</dbReference>
<dbReference type="InterPro" id="IPR038107">
    <property type="entry name" value="Glycos_transf_N_sf"/>
</dbReference>
<dbReference type="GO" id="GO:0009245">
    <property type="term" value="P:lipid A biosynthetic process"/>
    <property type="evidence" value="ECO:0007669"/>
    <property type="project" value="TreeGrafter"/>
</dbReference>
<keyword evidence="4" id="KW-1003">Cell membrane</keyword>
<evidence type="ECO:0000259" key="9">
    <source>
        <dbReference type="Pfam" id="PF04413"/>
    </source>
</evidence>
<evidence type="ECO:0000256" key="2">
    <source>
        <dbReference type="ARBA" id="ARBA00006380"/>
    </source>
</evidence>
<dbReference type="GO" id="GO:0043842">
    <property type="term" value="F:Kdo transferase activity"/>
    <property type="evidence" value="ECO:0007669"/>
    <property type="project" value="UniProtKB-EC"/>
</dbReference>
<evidence type="ECO:0000256" key="7">
    <source>
        <dbReference type="ARBA" id="ARBA00049183"/>
    </source>
</evidence>
<dbReference type="FunFam" id="3.40.50.11720:FF:000001">
    <property type="entry name" value="3-deoxy-D-manno-octulosonic acid transferase"/>
    <property type="match status" value="1"/>
</dbReference>
<evidence type="ECO:0000256" key="1">
    <source>
        <dbReference type="ARBA" id="ARBA00004196"/>
    </source>
</evidence>
<dbReference type="InterPro" id="IPR007507">
    <property type="entry name" value="Glycos_transf_N"/>
</dbReference>
<proteinExistence type="inferred from homology"/>
<evidence type="ECO:0000313" key="10">
    <source>
        <dbReference type="EMBL" id="SFV79967.1"/>
    </source>
</evidence>
<evidence type="ECO:0000256" key="6">
    <source>
        <dbReference type="ARBA" id="ARBA00031445"/>
    </source>
</evidence>
<protein>
    <recommendedName>
        <fullName evidence="3">lipid IVA 3-deoxy-D-manno-octulosonic acid transferase</fullName>
        <ecNumber evidence="3">2.4.99.12</ecNumber>
    </recommendedName>
    <alternativeName>
        <fullName evidence="6">Lipid IV(A) 3-deoxy-D-manno-octulosonic acid transferase</fullName>
    </alternativeName>
</protein>
<dbReference type="Gene3D" id="3.40.50.11720">
    <property type="entry name" value="3-Deoxy-D-manno-octulosonic-acid transferase, N-terminal domain"/>
    <property type="match status" value="1"/>
</dbReference>
<evidence type="ECO:0000259" key="8">
    <source>
        <dbReference type="Pfam" id="PF00534"/>
    </source>
</evidence>
<keyword evidence="5 10" id="KW-0808">Transferase</keyword>
<dbReference type="PANTHER" id="PTHR42755:SF1">
    <property type="entry name" value="3-DEOXY-D-MANNO-OCTULOSONIC ACID TRANSFERASE, MITOCHONDRIAL-RELATED"/>
    <property type="match status" value="1"/>
</dbReference>
<organism evidence="10">
    <name type="scientific">hydrothermal vent metagenome</name>
    <dbReference type="NCBI Taxonomy" id="652676"/>
    <lineage>
        <taxon>unclassified sequences</taxon>
        <taxon>metagenomes</taxon>
        <taxon>ecological metagenomes</taxon>
    </lineage>
</organism>
<dbReference type="InterPro" id="IPR039901">
    <property type="entry name" value="Kdotransferase"/>
</dbReference>
<reference evidence="10" key="1">
    <citation type="submission" date="2016-10" db="EMBL/GenBank/DDBJ databases">
        <authorList>
            <person name="de Groot N.N."/>
        </authorList>
    </citation>
    <scope>NUCLEOTIDE SEQUENCE</scope>
</reference>
<accession>A0A1W1DFK6</accession>
<keyword evidence="4" id="KW-0472">Membrane</keyword>
<comment type="similarity">
    <text evidence="2">Belongs to the glycosyltransferase group 1 family. Glycosyltransferase 30 subfamily.</text>
</comment>
<dbReference type="InterPro" id="IPR001296">
    <property type="entry name" value="Glyco_trans_1"/>
</dbReference>
<dbReference type="SUPFAM" id="SSF53756">
    <property type="entry name" value="UDP-Glycosyltransferase/glycogen phosphorylase"/>
    <property type="match status" value="1"/>
</dbReference>